<evidence type="ECO:0000256" key="3">
    <source>
        <dbReference type="ARBA" id="ARBA00011738"/>
    </source>
</evidence>
<name>A0A9P0AU09_BRAAE</name>
<feature type="domain" description="Aminotransferase class I/classII large" evidence="8">
    <location>
        <begin position="95"/>
        <end position="422"/>
    </location>
</feature>
<dbReference type="EC" id="2.6.1.1" evidence="4"/>
<dbReference type="PANTHER" id="PTHR11879:SF55">
    <property type="entry name" value="GLUTAMATE OXALOACETATE TRANSAMINASE 1, ISOFORM B"/>
    <property type="match status" value="1"/>
</dbReference>
<evidence type="ECO:0000256" key="6">
    <source>
        <dbReference type="ARBA" id="ARBA00022679"/>
    </source>
</evidence>
<evidence type="ECO:0000259" key="8">
    <source>
        <dbReference type="Pfam" id="PF00155"/>
    </source>
</evidence>
<keyword evidence="7" id="KW-0663">Pyridoxal phosphate</keyword>
<accession>A0A9P0AU09</accession>
<dbReference type="SUPFAM" id="SSF53383">
    <property type="entry name" value="PLP-dependent transferases"/>
    <property type="match status" value="1"/>
</dbReference>
<evidence type="ECO:0000256" key="1">
    <source>
        <dbReference type="ARBA" id="ARBA00001933"/>
    </source>
</evidence>
<dbReference type="PRINTS" id="PR00799">
    <property type="entry name" value="TRANSAMINASE"/>
</dbReference>
<evidence type="ECO:0000256" key="4">
    <source>
        <dbReference type="ARBA" id="ARBA00012753"/>
    </source>
</evidence>
<keyword evidence="6" id="KW-0808">Transferase</keyword>
<evidence type="ECO:0000256" key="2">
    <source>
        <dbReference type="ARBA" id="ARBA00007441"/>
    </source>
</evidence>
<organism evidence="9 10">
    <name type="scientific">Brassicogethes aeneus</name>
    <name type="common">Rape pollen beetle</name>
    <name type="synonym">Meligethes aeneus</name>
    <dbReference type="NCBI Taxonomy" id="1431903"/>
    <lineage>
        <taxon>Eukaryota</taxon>
        <taxon>Metazoa</taxon>
        <taxon>Ecdysozoa</taxon>
        <taxon>Arthropoda</taxon>
        <taxon>Hexapoda</taxon>
        <taxon>Insecta</taxon>
        <taxon>Pterygota</taxon>
        <taxon>Neoptera</taxon>
        <taxon>Endopterygota</taxon>
        <taxon>Coleoptera</taxon>
        <taxon>Polyphaga</taxon>
        <taxon>Cucujiformia</taxon>
        <taxon>Nitidulidae</taxon>
        <taxon>Meligethinae</taxon>
        <taxon>Brassicogethes</taxon>
    </lineage>
</organism>
<dbReference type="GO" id="GO:0004069">
    <property type="term" value="F:L-aspartate:2-oxoglutarate aminotransferase activity"/>
    <property type="evidence" value="ECO:0007669"/>
    <property type="project" value="UniProtKB-EC"/>
</dbReference>
<dbReference type="InterPro" id="IPR015424">
    <property type="entry name" value="PyrdxlP-dep_Trfase"/>
</dbReference>
<dbReference type="PANTHER" id="PTHR11879">
    <property type="entry name" value="ASPARTATE AMINOTRANSFERASE"/>
    <property type="match status" value="1"/>
</dbReference>
<keyword evidence="10" id="KW-1185">Reference proteome</keyword>
<dbReference type="InterPro" id="IPR015421">
    <property type="entry name" value="PyrdxlP-dep_Trfase_major"/>
</dbReference>
<dbReference type="Proteomes" id="UP001154078">
    <property type="component" value="Chromosome 1"/>
</dbReference>
<keyword evidence="5" id="KW-0032">Aminotransferase</keyword>
<proteinExistence type="inferred from homology"/>
<dbReference type="Gene3D" id="3.90.1150.10">
    <property type="entry name" value="Aspartate Aminotransferase, domain 1"/>
    <property type="match status" value="1"/>
</dbReference>
<sequence>MLFVNFELELNPEQHQEQKLDERKKSSPPNLVPSIFSNVPKVNLHRPLEVQFLNDDFPMKVDLMDISSRETVGSLWKIPIVDFARKIICNDEILNKEYLSPLGLQSFRTAVVTMLLGHDHEAIIERRCFAVQTLSRTGALRLVAEYLLTFDNCKEAYISAYGDYRHEEIFQQAGFKTLPKYRHWNHVVKKFDFKCFVEDLKDAPQGSAILFHACGYDGCDPSKQDWGMVAKFLKRKGMVPIFDIGCQGFATGDMNEDVWSVRLFISYGFELFCIKNAGRTFGLYNTCIGSLTVVSDNALKVIPMKYKFVQLIGAMYHSPPAHGALVISYILNNHDAYTEWIGNFMMFSKTVNQMRELLRSTLECMCTPGDWSFFTDQKGYFTYTSFSKNQIKYLREVHHVYMVPSGKLSMMGVTPLNVEYIAFAMKDTVINVL</sequence>
<comment type="cofactor">
    <cofactor evidence="1">
        <name>pyridoxal 5'-phosphate</name>
        <dbReference type="ChEBI" id="CHEBI:597326"/>
    </cofactor>
</comment>
<dbReference type="InterPro" id="IPR015422">
    <property type="entry name" value="PyrdxlP-dep_Trfase_small"/>
</dbReference>
<dbReference type="Gene3D" id="3.40.640.10">
    <property type="entry name" value="Type I PLP-dependent aspartate aminotransferase-like (Major domain)"/>
    <property type="match status" value="1"/>
</dbReference>
<dbReference type="InterPro" id="IPR004839">
    <property type="entry name" value="Aminotransferase_I/II_large"/>
</dbReference>
<dbReference type="AlphaFoldDB" id="A0A9P0AU09"/>
<evidence type="ECO:0000256" key="5">
    <source>
        <dbReference type="ARBA" id="ARBA00022576"/>
    </source>
</evidence>
<comment type="similarity">
    <text evidence="2">Belongs to the class-I pyridoxal-phosphate-dependent aminotransferase family.</text>
</comment>
<dbReference type="GO" id="GO:0005829">
    <property type="term" value="C:cytosol"/>
    <property type="evidence" value="ECO:0007669"/>
    <property type="project" value="TreeGrafter"/>
</dbReference>
<evidence type="ECO:0000256" key="7">
    <source>
        <dbReference type="ARBA" id="ARBA00022898"/>
    </source>
</evidence>
<dbReference type="Pfam" id="PF00155">
    <property type="entry name" value="Aminotran_1_2"/>
    <property type="match status" value="1"/>
</dbReference>
<protein>
    <recommendedName>
        <fullName evidence="4">aspartate transaminase</fullName>
        <ecNumber evidence="4">2.6.1.1</ecNumber>
    </recommendedName>
</protein>
<gene>
    <name evidence="9" type="ORF">MELIAE_LOCUS1794</name>
</gene>
<reference evidence="9" key="1">
    <citation type="submission" date="2021-12" db="EMBL/GenBank/DDBJ databases">
        <authorList>
            <person name="King R."/>
        </authorList>
    </citation>
    <scope>NUCLEOTIDE SEQUENCE</scope>
</reference>
<dbReference type="OrthoDB" id="5946442at2759"/>
<evidence type="ECO:0000313" key="10">
    <source>
        <dbReference type="Proteomes" id="UP001154078"/>
    </source>
</evidence>
<dbReference type="InterPro" id="IPR000796">
    <property type="entry name" value="Asp_trans"/>
</dbReference>
<dbReference type="EMBL" id="OV121132">
    <property type="protein sequence ID" value="CAH0547902.1"/>
    <property type="molecule type" value="Genomic_DNA"/>
</dbReference>
<dbReference type="GO" id="GO:0030170">
    <property type="term" value="F:pyridoxal phosphate binding"/>
    <property type="evidence" value="ECO:0007669"/>
    <property type="project" value="InterPro"/>
</dbReference>
<evidence type="ECO:0000313" key="9">
    <source>
        <dbReference type="EMBL" id="CAH0547902.1"/>
    </source>
</evidence>
<comment type="subunit">
    <text evidence="3">Homodimer.</text>
</comment>
<dbReference type="GO" id="GO:0006532">
    <property type="term" value="P:aspartate biosynthetic process"/>
    <property type="evidence" value="ECO:0007669"/>
    <property type="project" value="TreeGrafter"/>
</dbReference>